<reference evidence="2 3" key="1">
    <citation type="journal article" date="2016" name="Mol. Biol. Evol.">
        <title>Comparative Genomics of Early-Diverging Mushroom-Forming Fungi Provides Insights into the Origins of Lignocellulose Decay Capabilities.</title>
        <authorList>
            <person name="Nagy L.G."/>
            <person name="Riley R."/>
            <person name="Tritt A."/>
            <person name="Adam C."/>
            <person name="Daum C."/>
            <person name="Floudas D."/>
            <person name="Sun H."/>
            <person name="Yadav J.S."/>
            <person name="Pangilinan J."/>
            <person name="Larsson K.H."/>
            <person name="Matsuura K."/>
            <person name="Barry K."/>
            <person name="Labutti K."/>
            <person name="Kuo R."/>
            <person name="Ohm R.A."/>
            <person name="Bhattacharya S.S."/>
            <person name="Shirouzu T."/>
            <person name="Yoshinaga Y."/>
            <person name="Martin F.M."/>
            <person name="Grigoriev I.V."/>
            <person name="Hibbett D.S."/>
        </authorList>
    </citation>
    <scope>NUCLEOTIDE SEQUENCE [LARGE SCALE GENOMIC DNA]</scope>
    <source>
        <strain evidence="2 3">HHB12029</strain>
    </source>
</reference>
<evidence type="ECO:0000313" key="2">
    <source>
        <dbReference type="EMBL" id="KZV91312.1"/>
    </source>
</evidence>
<dbReference type="AlphaFoldDB" id="A0A165H1E7"/>
<evidence type="ECO:0000256" key="1">
    <source>
        <dbReference type="SAM" id="MobiDB-lite"/>
    </source>
</evidence>
<name>A0A165H1E7_EXIGL</name>
<keyword evidence="3" id="KW-1185">Reference proteome</keyword>
<dbReference type="Proteomes" id="UP000077266">
    <property type="component" value="Unassembled WGS sequence"/>
</dbReference>
<dbReference type="InParanoid" id="A0A165H1E7"/>
<feature type="region of interest" description="Disordered" evidence="1">
    <location>
        <begin position="69"/>
        <end position="154"/>
    </location>
</feature>
<accession>A0A165H1E7</accession>
<feature type="compositionally biased region" description="Basic residues" evidence="1">
    <location>
        <begin position="70"/>
        <end position="83"/>
    </location>
</feature>
<dbReference type="EMBL" id="KV426030">
    <property type="protein sequence ID" value="KZV91312.1"/>
    <property type="molecule type" value="Genomic_DNA"/>
</dbReference>
<evidence type="ECO:0000313" key="3">
    <source>
        <dbReference type="Proteomes" id="UP000077266"/>
    </source>
</evidence>
<proteinExistence type="predicted"/>
<sequence>MPTTRPGRCTSLSPAPVPVTLTAYPDPEVEDCRERSASRAVIRFRAPTIVIDPSDSMHAGSTATLAHCAPPKHAHRGRRRQQQHLHAERNETSEGMYPVPYPSPPRPLADSLASLSAPNLRLYGGPSPDGEEHDTAAPKPLRIPAKLRPRSGGRVPVGFPLNLLTLLNPASPARTFKGKRKKAVRRKKR</sequence>
<organism evidence="2 3">
    <name type="scientific">Exidia glandulosa HHB12029</name>
    <dbReference type="NCBI Taxonomy" id="1314781"/>
    <lineage>
        <taxon>Eukaryota</taxon>
        <taxon>Fungi</taxon>
        <taxon>Dikarya</taxon>
        <taxon>Basidiomycota</taxon>
        <taxon>Agaricomycotina</taxon>
        <taxon>Agaricomycetes</taxon>
        <taxon>Auriculariales</taxon>
        <taxon>Exidiaceae</taxon>
        <taxon>Exidia</taxon>
    </lineage>
</organism>
<gene>
    <name evidence="2" type="ORF">EXIGLDRAFT_770032</name>
</gene>
<protein>
    <submittedName>
        <fullName evidence="2">Uncharacterized protein</fullName>
    </submittedName>
</protein>